<organism evidence="2 3">
    <name type="scientific">Fusarium irregulare</name>
    <dbReference type="NCBI Taxonomy" id="2494466"/>
    <lineage>
        <taxon>Eukaryota</taxon>
        <taxon>Fungi</taxon>
        <taxon>Dikarya</taxon>
        <taxon>Ascomycota</taxon>
        <taxon>Pezizomycotina</taxon>
        <taxon>Sordariomycetes</taxon>
        <taxon>Hypocreomycetidae</taxon>
        <taxon>Hypocreales</taxon>
        <taxon>Nectriaceae</taxon>
        <taxon>Fusarium</taxon>
        <taxon>Fusarium incarnatum-equiseti species complex</taxon>
    </lineage>
</organism>
<evidence type="ECO:0000256" key="1">
    <source>
        <dbReference type="SAM" id="MobiDB-lite"/>
    </source>
</evidence>
<feature type="region of interest" description="Disordered" evidence="1">
    <location>
        <begin position="1"/>
        <end position="28"/>
    </location>
</feature>
<dbReference type="Gene3D" id="2.60.120.260">
    <property type="entry name" value="Galactose-binding domain-like"/>
    <property type="match status" value="1"/>
</dbReference>
<dbReference type="Proteomes" id="UP001152130">
    <property type="component" value="Unassembled WGS sequence"/>
</dbReference>
<dbReference type="AlphaFoldDB" id="A0A9W8PG27"/>
<reference evidence="2" key="1">
    <citation type="submission" date="2022-10" db="EMBL/GenBank/DDBJ databases">
        <title>Fusarium specimens isolated from Avocado Roots.</title>
        <authorList>
            <person name="Stajich J."/>
            <person name="Roper C."/>
            <person name="Heimlech-Rivalta G."/>
        </authorList>
    </citation>
    <scope>NUCLEOTIDE SEQUENCE</scope>
    <source>
        <strain evidence="2">CF00143</strain>
    </source>
</reference>
<dbReference type="InterPro" id="IPR008979">
    <property type="entry name" value="Galactose-bd-like_sf"/>
</dbReference>
<dbReference type="SUPFAM" id="SSF49785">
    <property type="entry name" value="Galactose-binding domain-like"/>
    <property type="match status" value="1"/>
</dbReference>
<evidence type="ECO:0008006" key="4">
    <source>
        <dbReference type="Google" id="ProtNLM"/>
    </source>
</evidence>
<name>A0A9W8PG27_9HYPO</name>
<comment type="caution">
    <text evidence="2">The sequence shown here is derived from an EMBL/GenBank/DDBJ whole genome shotgun (WGS) entry which is preliminary data.</text>
</comment>
<evidence type="ECO:0000313" key="3">
    <source>
        <dbReference type="Proteomes" id="UP001152130"/>
    </source>
</evidence>
<protein>
    <recommendedName>
        <fullName evidence="4">CBM-cenC domain-containing protein</fullName>
    </recommendedName>
</protein>
<dbReference type="EMBL" id="JAPDHF010000021">
    <property type="protein sequence ID" value="KAJ4005642.1"/>
    <property type="molecule type" value="Genomic_DNA"/>
</dbReference>
<proteinExistence type="predicted"/>
<sequence length="179" mass="20127">MPVSTTTEQPAPSNLLLNPSFDEPNPDGQFDGSPWAVDYVESGSLNINQDLGRTGSRSAYWSFPATNEPAFGVMQQRVSFESNHVYKFSYWWYIDESVQPQGVEDCTVYTSQQSVDGRITYYSDTLTLSWPLPLKTWTKREFQFNAESLSAAYMAFTALCYAGTGTGLKIAIDDVQLFY</sequence>
<evidence type="ECO:0000313" key="2">
    <source>
        <dbReference type="EMBL" id="KAJ4005642.1"/>
    </source>
</evidence>
<gene>
    <name evidence="2" type="ORF">NW766_011196</name>
</gene>
<keyword evidence="3" id="KW-1185">Reference proteome</keyword>
<accession>A0A9W8PG27</accession>
<feature type="compositionally biased region" description="Polar residues" evidence="1">
    <location>
        <begin position="1"/>
        <end position="17"/>
    </location>
</feature>